<sequence length="136" mass="15825">MATVSTIMQTTGVRIATWSFSEAQSGKASADAQRMTFDQIRNRITTLLSQKKEHQRKEHGNRQRRYVKLIDDFERDLAEEGMSLDDIEEEVDLERPLDEDDLIITSDEIYDLVHSNMEFFDNPSEPVFSDFGEFEQ</sequence>
<accession>A0A8R1YLS1</accession>
<name>A0A2A6BXX3_PRIPA</name>
<proteinExistence type="predicted"/>
<organism evidence="1 2">
    <name type="scientific">Pristionchus pacificus</name>
    <name type="common">Parasitic nematode worm</name>
    <dbReference type="NCBI Taxonomy" id="54126"/>
    <lineage>
        <taxon>Eukaryota</taxon>
        <taxon>Metazoa</taxon>
        <taxon>Ecdysozoa</taxon>
        <taxon>Nematoda</taxon>
        <taxon>Chromadorea</taxon>
        <taxon>Rhabditida</taxon>
        <taxon>Rhabditina</taxon>
        <taxon>Diplogasteromorpha</taxon>
        <taxon>Diplogasteroidea</taxon>
        <taxon>Neodiplogasteridae</taxon>
        <taxon>Pristionchus</taxon>
    </lineage>
</organism>
<dbReference type="PANTHER" id="PTHR33845:SF1">
    <property type="entry name" value="C2H2-TYPE DOMAIN-CONTAINING PROTEIN"/>
    <property type="match status" value="1"/>
</dbReference>
<dbReference type="PANTHER" id="PTHR33845">
    <property type="entry name" value="C2H2-TYPE DOMAIN-CONTAINING PROTEIN"/>
    <property type="match status" value="1"/>
</dbReference>
<protein>
    <submittedName>
        <fullName evidence="1">Uncharacterized protein</fullName>
    </submittedName>
</protein>
<keyword evidence="2" id="KW-1185">Reference proteome</keyword>
<dbReference type="OrthoDB" id="271164at2759"/>
<accession>A0A2A6BXX3</accession>
<dbReference type="Proteomes" id="UP000005239">
    <property type="component" value="Unassembled WGS sequence"/>
</dbReference>
<dbReference type="EnsemblMetazoa" id="PPA34056.1">
    <property type="protein sequence ID" value="PPA34056.1"/>
    <property type="gene ID" value="WBGene00272425"/>
</dbReference>
<evidence type="ECO:0000313" key="2">
    <source>
        <dbReference type="Proteomes" id="UP000005239"/>
    </source>
</evidence>
<reference evidence="1" key="2">
    <citation type="submission" date="2022-06" db="UniProtKB">
        <authorList>
            <consortium name="EnsemblMetazoa"/>
        </authorList>
    </citation>
    <scope>IDENTIFICATION</scope>
    <source>
        <strain evidence="1">PS312</strain>
    </source>
</reference>
<evidence type="ECO:0000313" key="1">
    <source>
        <dbReference type="EnsemblMetazoa" id="PPA34056.1"/>
    </source>
</evidence>
<dbReference type="AlphaFoldDB" id="A0A2A6BXX3"/>
<gene>
    <name evidence="1" type="primary">WBGene00272425</name>
</gene>
<reference evidence="2" key="1">
    <citation type="journal article" date="2008" name="Nat. Genet.">
        <title>The Pristionchus pacificus genome provides a unique perspective on nematode lifestyle and parasitism.</title>
        <authorList>
            <person name="Dieterich C."/>
            <person name="Clifton S.W."/>
            <person name="Schuster L.N."/>
            <person name="Chinwalla A."/>
            <person name="Delehaunty K."/>
            <person name="Dinkelacker I."/>
            <person name="Fulton L."/>
            <person name="Fulton R."/>
            <person name="Godfrey J."/>
            <person name="Minx P."/>
            <person name="Mitreva M."/>
            <person name="Roeseler W."/>
            <person name="Tian H."/>
            <person name="Witte H."/>
            <person name="Yang S.P."/>
            <person name="Wilson R.K."/>
            <person name="Sommer R.J."/>
        </authorList>
    </citation>
    <scope>NUCLEOTIDE SEQUENCE [LARGE SCALE GENOMIC DNA]</scope>
    <source>
        <strain evidence="2">PS312</strain>
    </source>
</reference>